<protein>
    <submittedName>
        <fullName evidence="2">Uncharacterized protein</fullName>
    </submittedName>
</protein>
<proteinExistence type="predicted"/>
<reference evidence="2" key="1">
    <citation type="submission" date="2018-11" db="EMBL/GenBank/DDBJ databases">
        <authorList>
            <person name="Alioto T."/>
            <person name="Alioto T."/>
        </authorList>
    </citation>
    <scope>NUCLEOTIDE SEQUENCE</scope>
</reference>
<comment type="caution">
    <text evidence="2">The sequence shown here is derived from an EMBL/GenBank/DDBJ whole genome shotgun (WGS) entry which is preliminary data.</text>
</comment>
<evidence type="ECO:0000313" key="2">
    <source>
        <dbReference type="EMBL" id="VDI74384.1"/>
    </source>
</evidence>
<dbReference type="EMBL" id="UYJE01009551">
    <property type="protein sequence ID" value="VDI74384.1"/>
    <property type="molecule type" value="Genomic_DNA"/>
</dbReference>
<feature type="region of interest" description="Disordered" evidence="1">
    <location>
        <begin position="1"/>
        <end position="20"/>
    </location>
</feature>
<sequence>MHGSVEDGQGTAEDRKNNRSEVINIMHQYTDMDNWPDENGTQLQNMNVSDLLWFVELLSKENDYLKEKVHHCVTTLRNINFIMRL</sequence>
<gene>
    <name evidence="2" type="ORF">MGAL_10B007169</name>
</gene>
<name>A0A8B6H738_MYTGA</name>
<dbReference type="Proteomes" id="UP000596742">
    <property type="component" value="Unassembled WGS sequence"/>
</dbReference>
<keyword evidence="3" id="KW-1185">Reference proteome</keyword>
<evidence type="ECO:0000313" key="3">
    <source>
        <dbReference type="Proteomes" id="UP000596742"/>
    </source>
</evidence>
<dbReference type="OrthoDB" id="10573400at2759"/>
<feature type="non-terminal residue" evidence="2">
    <location>
        <position position="85"/>
    </location>
</feature>
<dbReference type="AlphaFoldDB" id="A0A8B6H738"/>
<accession>A0A8B6H738</accession>
<evidence type="ECO:0000256" key="1">
    <source>
        <dbReference type="SAM" id="MobiDB-lite"/>
    </source>
</evidence>
<organism evidence="2 3">
    <name type="scientific">Mytilus galloprovincialis</name>
    <name type="common">Mediterranean mussel</name>
    <dbReference type="NCBI Taxonomy" id="29158"/>
    <lineage>
        <taxon>Eukaryota</taxon>
        <taxon>Metazoa</taxon>
        <taxon>Spiralia</taxon>
        <taxon>Lophotrochozoa</taxon>
        <taxon>Mollusca</taxon>
        <taxon>Bivalvia</taxon>
        <taxon>Autobranchia</taxon>
        <taxon>Pteriomorphia</taxon>
        <taxon>Mytilida</taxon>
        <taxon>Mytiloidea</taxon>
        <taxon>Mytilidae</taxon>
        <taxon>Mytilinae</taxon>
        <taxon>Mytilus</taxon>
    </lineage>
</organism>